<name>A0ABP9UA65_9BACT</name>
<gene>
    <name evidence="6" type="ORF">UREOM_0650</name>
</gene>
<evidence type="ECO:0000256" key="2">
    <source>
        <dbReference type="ARBA" id="ARBA00022448"/>
    </source>
</evidence>
<dbReference type="Proteomes" id="UP001449582">
    <property type="component" value="Unassembled WGS sequence"/>
</dbReference>
<dbReference type="PANTHER" id="PTHR43335:SF4">
    <property type="entry name" value="ABC TRANSPORTER, ATP-BINDING PROTEIN"/>
    <property type="match status" value="1"/>
</dbReference>
<evidence type="ECO:0000256" key="3">
    <source>
        <dbReference type="ARBA" id="ARBA00022741"/>
    </source>
</evidence>
<dbReference type="PANTHER" id="PTHR43335">
    <property type="entry name" value="ABC TRANSPORTER, ATP-BINDING PROTEIN"/>
    <property type="match status" value="1"/>
</dbReference>
<proteinExistence type="inferred from homology"/>
<keyword evidence="2" id="KW-0813">Transport</keyword>
<comment type="caution">
    <text evidence="6">The sequence shown here is derived from an EMBL/GenBank/DDBJ whole genome shotgun (WGS) entry which is preliminary data.</text>
</comment>
<dbReference type="PROSITE" id="PS00211">
    <property type="entry name" value="ABC_TRANSPORTER_1"/>
    <property type="match status" value="1"/>
</dbReference>
<dbReference type="InterPro" id="IPR003439">
    <property type="entry name" value="ABC_transporter-like_ATP-bd"/>
</dbReference>
<reference evidence="6" key="1">
    <citation type="submission" date="2024-02" db="EMBL/GenBank/DDBJ databases">
        <title>Draft genome sequence of new strains in genus Ureaplasma.</title>
        <authorList>
            <person name="Nakajima Y."/>
            <person name="Segawa T."/>
        </authorList>
    </citation>
    <scope>NUCLEOTIDE SEQUENCE [LARGE SCALE GENOMIC DNA]</scope>
    <source>
        <strain evidence="6">OM1</strain>
    </source>
</reference>
<keyword evidence="3" id="KW-0547">Nucleotide-binding</keyword>
<organism evidence="6 7">
    <name type="scientific">Ureaplasma ceti</name>
    <dbReference type="NCBI Taxonomy" id="3119530"/>
    <lineage>
        <taxon>Bacteria</taxon>
        <taxon>Bacillati</taxon>
        <taxon>Mycoplasmatota</taxon>
        <taxon>Mycoplasmoidales</taxon>
        <taxon>Mycoplasmoidaceae</taxon>
        <taxon>Ureaplasma</taxon>
    </lineage>
</organism>
<keyword evidence="7" id="KW-1185">Reference proteome</keyword>
<protein>
    <submittedName>
        <fullName evidence="6">ABC transporter ATP-binding protein</fullName>
    </submittedName>
</protein>
<dbReference type="CDD" id="cd03230">
    <property type="entry name" value="ABC_DR_subfamily_A"/>
    <property type="match status" value="1"/>
</dbReference>
<dbReference type="InterPro" id="IPR027417">
    <property type="entry name" value="P-loop_NTPase"/>
</dbReference>
<evidence type="ECO:0000256" key="4">
    <source>
        <dbReference type="ARBA" id="ARBA00022840"/>
    </source>
</evidence>
<dbReference type="Pfam" id="PF00005">
    <property type="entry name" value="ABC_tran"/>
    <property type="match status" value="1"/>
</dbReference>
<dbReference type="SUPFAM" id="SSF52540">
    <property type="entry name" value="P-loop containing nucleoside triphosphate hydrolases"/>
    <property type="match status" value="1"/>
</dbReference>
<dbReference type="EMBL" id="BAABQM010000001">
    <property type="protein sequence ID" value="GAA5414354.1"/>
    <property type="molecule type" value="Genomic_DNA"/>
</dbReference>
<dbReference type="Gene3D" id="3.40.50.300">
    <property type="entry name" value="P-loop containing nucleotide triphosphate hydrolases"/>
    <property type="match status" value="1"/>
</dbReference>
<evidence type="ECO:0000259" key="5">
    <source>
        <dbReference type="PROSITE" id="PS50893"/>
    </source>
</evidence>
<accession>A0ABP9UA65</accession>
<comment type="similarity">
    <text evidence="1">Belongs to the ABC transporter superfamily.</text>
</comment>
<evidence type="ECO:0000256" key="1">
    <source>
        <dbReference type="ARBA" id="ARBA00005417"/>
    </source>
</evidence>
<dbReference type="InterPro" id="IPR017871">
    <property type="entry name" value="ABC_transporter-like_CS"/>
</dbReference>
<dbReference type="SMART" id="SM00382">
    <property type="entry name" value="AAA"/>
    <property type="match status" value="1"/>
</dbReference>
<dbReference type="PROSITE" id="PS50893">
    <property type="entry name" value="ABC_TRANSPORTER_2"/>
    <property type="match status" value="1"/>
</dbReference>
<evidence type="ECO:0000313" key="6">
    <source>
        <dbReference type="EMBL" id="GAA5414354.1"/>
    </source>
</evidence>
<sequence>MVILIIFNLQLKKVFPMKNIFKKTKTVESQQTHAPKKVPFSKLKTLLKPLTEKEYNEAYKDYYLAVVNLTKQYKKNMPPAINNLNFKVGPGEFHAFIGGNGAGKTTTIKSIVGAYAKYQGSIYMQGYLNKTAEAKRNIGYIPEIARFPEGMSTKTYLIQMAELSGVEHKAAVKFCEETLVKLKMDKLASKSPNTFSSGQKKKILLAQALVHDPKILIMDEPAANLDPRARLDFFDTLKELQKEGKSIFISSHILSELDKYATHATILDGGHIVFSNNLSVFDRENSTELLLKVDDSAQLVSYLEKEQYKFFFDNEHHLYHVKNVDAQATQKILDDLMLLKLEILLFEKFIPTLEDIYKEYVIKGSVHTMDA</sequence>
<feature type="domain" description="ABC transporter" evidence="5">
    <location>
        <begin position="64"/>
        <end position="294"/>
    </location>
</feature>
<keyword evidence="4 6" id="KW-0067">ATP-binding</keyword>
<dbReference type="GO" id="GO:0005524">
    <property type="term" value="F:ATP binding"/>
    <property type="evidence" value="ECO:0007669"/>
    <property type="project" value="UniProtKB-KW"/>
</dbReference>
<dbReference type="InterPro" id="IPR003593">
    <property type="entry name" value="AAA+_ATPase"/>
</dbReference>
<evidence type="ECO:0000313" key="7">
    <source>
        <dbReference type="Proteomes" id="UP001449582"/>
    </source>
</evidence>